<evidence type="ECO:0000313" key="1">
    <source>
        <dbReference type="EMBL" id="OXB95101.1"/>
    </source>
</evidence>
<proteinExistence type="predicted"/>
<accession>A0A226QRM2</accession>
<keyword evidence="2" id="KW-1185">Reference proteome</keyword>
<dbReference type="Gene3D" id="3.10.450.40">
    <property type="match status" value="1"/>
</dbReference>
<dbReference type="AlphaFoldDB" id="A0A226QRM2"/>
<reference evidence="1 2" key="1">
    <citation type="submission" date="2017-04" db="EMBL/GenBank/DDBJ databases">
        <title>The genome sequence of Parageobacillus galactosidasius DSM 18751.</title>
        <authorList>
            <person name="Ramaloko W.T."/>
            <person name="Koen N."/>
            <person name="Polliack S."/>
            <person name="Aliyu H."/>
            <person name="Lebre P."/>
            <person name="Mohr T."/>
            <person name="Oswald F."/>
            <person name="Zwick M."/>
            <person name="Neumann A."/>
            <person name="Syldatk C."/>
            <person name="Cowan D."/>
            <person name="De Maayer P."/>
        </authorList>
    </citation>
    <scope>NUCLEOTIDE SEQUENCE [LARGE SCALE GENOMIC DNA]</scope>
    <source>
        <strain evidence="1 2">DSM 18751</strain>
    </source>
</reference>
<evidence type="ECO:0000313" key="2">
    <source>
        <dbReference type="Proteomes" id="UP000198394"/>
    </source>
</evidence>
<dbReference type="EMBL" id="NDYL01000001">
    <property type="protein sequence ID" value="OXB95101.1"/>
    <property type="molecule type" value="Genomic_DNA"/>
</dbReference>
<comment type="caution">
    <text evidence="1">The sequence shown here is derived from an EMBL/GenBank/DDBJ whole genome shotgun (WGS) entry which is preliminary data.</text>
</comment>
<dbReference type="SUPFAM" id="SSF160719">
    <property type="entry name" value="gpW/gp25-like"/>
    <property type="match status" value="1"/>
</dbReference>
<organism evidence="1 2">
    <name type="scientific">Parageobacillus galactosidasius</name>
    <dbReference type="NCBI Taxonomy" id="883812"/>
    <lineage>
        <taxon>Bacteria</taxon>
        <taxon>Bacillati</taxon>
        <taxon>Bacillota</taxon>
        <taxon>Bacilli</taxon>
        <taxon>Bacillales</taxon>
        <taxon>Anoxybacillaceae</taxon>
        <taxon>Parageobacillus</taxon>
    </lineage>
</organism>
<sequence length="137" mass="15654">MQPPQQEVFFYRVEAIIEGDLITGEPNEEGLVDLALVEKDQCARQDMTNRIRTQTGDWRSHPELGADLELLEGEPNTRETGYRGAEQILNALTYDGRFNEEDLMIRPVPVSINRIDYYVVLDSDETQPIVVTESLEL</sequence>
<name>A0A226QRM2_9BACL</name>
<protein>
    <submittedName>
        <fullName evidence="1">Uncharacterized protein</fullName>
    </submittedName>
</protein>
<gene>
    <name evidence="1" type="ORF">B9L23_07730</name>
</gene>
<dbReference type="Proteomes" id="UP000198394">
    <property type="component" value="Unassembled WGS sequence"/>
</dbReference>